<feature type="transmembrane region" description="Helical" evidence="6">
    <location>
        <begin position="51"/>
        <end position="70"/>
    </location>
</feature>
<keyword evidence="2" id="KW-1003">Cell membrane</keyword>
<protein>
    <submittedName>
        <fullName evidence="8">Competence protein ComEC</fullName>
    </submittedName>
</protein>
<evidence type="ECO:0000259" key="7">
    <source>
        <dbReference type="SMART" id="SM00849"/>
    </source>
</evidence>
<dbReference type="Pfam" id="PF13567">
    <property type="entry name" value="DUF4131"/>
    <property type="match status" value="1"/>
</dbReference>
<dbReference type="PANTHER" id="PTHR30619">
    <property type="entry name" value="DNA INTERNALIZATION/COMPETENCE PROTEIN COMEC/REC2"/>
    <property type="match status" value="1"/>
</dbReference>
<evidence type="ECO:0000313" key="9">
    <source>
        <dbReference type="Proteomes" id="UP000027855"/>
    </source>
</evidence>
<dbReference type="InterPro" id="IPR025405">
    <property type="entry name" value="DUF4131"/>
</dbReference>
<comment type="caution">
    <text evidence="8">The sequence shown here is derived from an EMBL/GenBank/DDBJ whole genome shotgun (WGS) entry which is preliminary data.</text>
</comment>
<feature type="transmembrane region" description="Helical" evidence="6">
    <location>
        <begin position="354"/>
        <end position="374"/>
    </location>
</feature>
<dbReference type="SUPFAM" id="SSF56281">
    <property type="entry name" value="Metallo-hydrolase/oxidoreductase"/>
    <property type="match status" value="1"/>
</dbReference>
<dbReference type="GO" id="GO:0030420">
    <property type="term" value="P:establishment of competence for transformation"/>
    <property type="evidence" value="ECO:0007669"/>
    <property type="project" value="InterPro"/>
</dbReference>
<feature type="transmembrane region" description="Helical" evidence="6">
    <location>
        <begin position="381"/>
        <end position="411"/>
    </location>
</feature>
<dbReference type="InterPro" id="IPR004477">
    <property type="entry name" value="ComEC_N"/>
</dbReference>
<dbReference type="EMBL" id="JJMT01000024">
    <property type="protein sequence ID" value="KEO43985.1"/>
    <property type="molecule type" value="Genomic_DNA"/>
</dbReference>
<evidence type="ECO:0000256" key="5">
    <source>
        <dbReference type="ARBA" id="ARBA00023136"/>
    </source>
</evidence>
<proteinExistence type="predicted"/>
<keyword evidence="5 6" id="KW-0472">Membrane</keyword>
<sequence>MWLKKAPINLFSLALLIASLYFTIFVTNVYAIGALSFLLVCFLKYHWKNKAALKLVGLVGSFFLIYFLFLHHRASIQDKQAPAEINQVTLVADTLSVNGEQLSAIGKAKGQNYQVFYRLKSEKEQHFFKTTSQTLVLKGKITLTQATGQRNFQGFNYQSYLASQGIYRIAQIERLDQVVPQKSLSPLAFFHQLRRRALVHIQTHFPSPMRHYMTGLLFGYLDKEFDEQSQLYTSLGIIHLFALSGMQVGFFLGWFRYGLLRLGLPKDYLFIVLLPFSLCYGLMTGWTASVLRSLVQSLLAEFGIKKLDNMGITLLLLFLLLPHFLLTVGGVLSCSYAFLLCLFDFEDLSSLKKSIYTSLVLSLGILPFLTYYYGTFQPVSLILTAIFSIVFDSFLLPVLTVFFALSGLVIFSQINPLFEWMESFLTWIQSWIGQPLILGKPSLFQFGLMIAVLILLFDFWKKPQFRICLLMIFGLLMVWVKHPLTNEVTVVDVGQGDSIFLRSMKGDTILIDVGGKVTFGTKEKWQESSQTSNAEKTLIPYLQARGVSQIDYLVLTHTDTDHIGDLEEVAKCFKIKEICVSQGALTKSSFVKRLRTIKCPVHTLKAGDKLPMMGSNLQVLYPNKVGDGGNNDSLVLYGKLLGSSFLFTGDLEKEGEEELMASYPTLRASVLKAGHHGSKGSSSEAFLDQLHPSLALVSAGENNRYKHPNDETIERFKQRHIKILRTDKDGAIRFKGWFKWSSETVR</sequence>
<dbReference type="RefSeq" id="WP_037602823.1">
    <property type="nucleotide sequence ID" value="NZ_JADMQU010000003.1"/>
</dbReference>
<dbReference type="NCBIfam" id="TIGR00361">
    <property type="entry name" value="ComEC_Rec2"/>
    <property type="match status" value="1"/>
</dbReference>
<evidence type="ECO:0000256" key="6">
    <source>
        <dbReference type="SAM" id="Phobius"/>
    </source>
</evidence>
<comment type="subcellular location">
    <subcellularLocation>
        <location evidence="1">Cell membrane</location>
        <topology evidence="1">Multi-pass membrane protein</topology>
    </subcellularLocation>
</comment>
<dbReference type="AlphaFoldDB" id="A0A074IX00"/>
<gene>
    <name evidence="8" type="ORF">DL07_05305</name>
</gene>
<evidence type="ECO:0000256" key="2">
    <source>
        <dbReference type="ARBA" id="ARBA00022475"/>
    </source>
</evidence>
<feature type="transmembrane region" description="Helical" evidence="6">
    <location>
        <begin position="12"/>
        <end position="45"/>
    </location>
</feature>
<accession>A0A074IX00</accession>
<dbReference type="CDD" id="cd07731">
    <property type="entry name" value="ComA-like_MBL-fold"/>
    <property type="match status" value="1"/>
</dbReference>
<dbReference type="InterPro" id="IPR052159">
    <property type="entry name" value="Competence_DNA_uptake"/>
</dbReference>
<reference evidence="8 9" key="1">
    <citation type="submission" date="2014-04" db="EMBL/GenBank/DDBJ databases">
        <title>Variable characteristics of bacteriocin-producing Streptococcus salivarius strains isolated from Malaysian subjects.</title>
        <authorList>
            <person name="Philip K."/>
            <person name="Barbour A."/>
        </authorList>
    </citation>
    <scope>NUCLEOTIDE SEQUENCE [LARGE SCALE GENOMIC DNA]</scope>
    <source>
        <strain evidence="8 9">NU10</strain>
    </source>
</reference>
<dbReference type="PANTHER" id="PTHR30619:SF1">
    <property type="entry name" value="RECOMBINATION PROTEIN 2"/>
    <property type="match status" value="1"/>
</dbReference>
<keyword evidence="3 6" id="KW-0812">Transmembrane</keyword>
<evidence type="ECO:0000256" key="1">
    <source>
        <dbReference type="ARBA" id="ARBA00004651"/>
    </source>
</evidence>
<feature type="transmembrane region" description="Helical" evidence="6">
    <location>
        <begin position="312"/>
        <end position="339"/>
    </location>
</feature>
<dbReference type="InterPro" id="IPR035681">
    <property type="entry name" value="ComA-like_MBL"/>
</dbReference>
<dbReference type="InterPro" id="IPR001279">
    <property type="entry name" value="Metallo-B-lactamas"/>
</dbReference>
<dbReference type="InterPro" id="IPR036866">
    <property type="entry name" value="RibonucZ/Hydroxyglut_hydro"/>
</dbReference>
<feature type="transmembrane region" description="Helical" evidence="6">
    <location>
        <begin position="268"/>
        <end position="291"/>
    </location>
</feature>
<dbReference type="SMART" id="SM00849">
    <property type="entry name" value="Lactamase_B"/>
    <property type="match status" value="1"/>
</dbReference>
<feature type="transmembrane region" description="Helical" evidence="6">
    <location>
        <begin position="467"/>
        <end position="484"/>
    </location>
</feature>
<evidence type="ECO:0000256" key="4">
    <source>
        <dbReference type="ARBA" id="ARBA00022989"/>
    </source>
</evidence>
<dbReference type="Gene3D" id="3.60.15.10">
    <property type="entry name" value="Ribonuclease Z/Hydroxyacylglutathione hydrolase-like"/>
    <property type="match status" value="1"/>
</dbReference>
<organism evidence="8 9">
    <name type="scientific">Streptococcus salivarius</name>
    <dbReference type="NCBI Taxonomy" id="1304"/>
    <lineage>
        <taxon>Bacteria</taxon>
        <taxon>Bacillati</taxon>
        <taxon>Bacillota</taxon>
        <taxon>Bacilli</taxon>
        <taxon>Lactobacillales</taxon>
        <taxon>Streptococcaceae</taxon>
        <taxon>Streptococcus</taxon>
    </lineage>
</organism>
<feature type="domain" description="Metallo-beta-lactamase" evidence="7">
    <location>
        <begin position="495"/>
        <end position="701"/>
    </location>
</feature>
<dbReference type="InterPro" id="IPR004797">
    <property type="entry name" value="Competence_ComEC/Rec2"/>
</dbReference>
<dbReference type="Pfam" id="PF03772">
    <property type="entry name" value="Competence"/>
    <property type="match status" value="1"/>
</dbReference>
<dbReference type="GO" id="GO:0005886">
    <property type="term" value="C:plasma membrane"/>
    <property type="evidence" value="ECO:0007669"/>
    <property type="project" value="UniProtKB-SubCell"/>
</dbReference>
<dbReference type="Pfam" id="PF00753">
    <property type="entry name" value="Lactamase_B"/>
    <property type="match status" value="1"/>
</dbReference>
<feature type="transmembrane region" description="Helical" evidence="6">
    <location>
        <begin position="231"/>
        <end position="256"/>
    </location>
</feature>
<name>A0A074IX00_STRSL</name>
<dbReference type="Proteomes" id="UP000027855">
    <property type="component" value="Unassembled WGS sequence"/>
</dbReference>
<evidence type="ECO:0000256" key="3">
    <source>
        <dbReference type="ARBA" id="ARBA00022692"/>
    </source>
</evidence>
<evidence type="ECO:0000313" key="8">
    <source>
        <dbReference type="EMBL" id="KEO43985.1"/>
    </source>
</evidence>
<feature type="transmembrane region" description="Helical" evidence="6">
    <location>
        <begin position="443"/>
        <end position="460"/>
    </location>
</feature>
<keyword evidence="4 6" id="KW-1133">Transmembrane helix</keyword>